<feature type="compositionally biased region" description="Basic and acidic residues" evidence="1">
    <location>
        <begin position="264"/>
        <end position="280"/>
    </location>
</feature>
<organism evidence="2 3">
    <name type="scientific">Saxophila tyrrhenica</name>
    <dbReference type="NCBI Taxonomy" id="1690608"/>
    <lineage>
        <taxon>Eukaryota</taxon>
        <taxon>Fungi</taxon>
        <taxon>Dikarya</taxon>
        <taxon>Ascomycota</taxon>
        <taxon>Pezizomycotina</taxon>
        <taxon>Dothideomycetes</taxon>
        <taxon>Dothideomycetidae</taxon>
        <taxon>Mycosphaerellales</taxon>
        <taxon>Extremaceae</taxon>
        <taxon>Saxophila</taxon>
    </lineage>
</organism>
<protein>
    <submittedName>
        <fullName evidence="2">Uncharacterized protein</fullName>
    </submittedName>
</protein>
<evidence type="ECO:0000313" key="2">
    <source>
        <dbReference type="EMBL" id="KAK5173884.1"/>
    </source>
</evidence>
<proteinExistence type="predicted"/>
<dbReference type="EMBL" id="JAVRRT010000003">
    <property type="protein sequence ID" value="KAK5173884.1"/>
    <property type="molecule type" value="Genomic_DNA"/>
</dbReference>
<feature type="compositionally biased region" description="Polar residues" evidence="1">
    <location>
        <begin position="15"/>
        <end position="25"/>
    </location>
</feature>
<accession>A0AAV9PJM0</accession>
<feature type="region of interest" description="Disordered" evidence="1">
    <location>
        <begin position="122"/>
        <end position="157"/>
    </location>
</feature>
<evidence type="ECO:0000256" key="1">
    <source>
        <dbReference type="SAM" id="MobiDB-lite"/>
    </source>
</evidence>
<feature type="compositionally biased region" description="Basic and acidic residues" evidence="1">
    <location>
        <begin position="127"/>
        <end position="144"/>
    </location>
</feature>
<reference evidence="2 3" key="1">
    <citation type="submission" date="2023-08" db="EMBL/GenBank/DDBJ databases">
        <title>Black Yeasts Isolated from many extreme environments.</title>
        <authorList>
            <person name="Coleine C."/>
            <person name="Stajich J.E."/>
            <person name="Selbmann L."/>
        </authorList>
    </citation>
    <scope>NUCLEOTIDE SEQUENCE [LARGE SCALE GENOMIC DNA]</scope>
    <source>
        <strain evidence="2 3">CCFEE 5935</strain>
    </source>
</reference>
<feature type="compositionally biased region" description="Basic and acidic residues" evidence="1">
    <location>
        <begin position="240"/>
        <end position="256"/>
    </location>
</feature>
<dbReference type="AlphaFoldDB" id="A0AAV9PJM0"/>
<feature type="compositionally biased region" description="Polar residues" evidence="1">
    <location>
        <begin position="145"/>
        <end position="154"/>
    </location>
</feature>
<evidence type="ECO:0000313" key="3">
    <source>
        <dbReference type="Proteomes" id="UP001337655"/>
    </source>
</evidence>
<sequence>MAYVPPHMRKKRVSESNTTDTNGDQNKNKENSKPELPPGYHTTTFSVEEIEKYFWPEGHPQVESPEYRVSHSKTLHDDSAAQPGRLAFVLLFQGANPQWMTENVIYTKSCLELLPQASGVENTNVKTAEESGKSTEGPHVKRNDSSQGSRSEGATTAPPVAVFYHRLKRGSERPFIFNGWYSIEKVTLLEPQSKELARTLELKWTIRDKYGKTIKRERDEDKWQASMNQKWAVVKLAKDEAAQKERGDPKIERLPDSDSNVTTAEKKSVQEMLAEMRLKDTGVSSPTPQDAKEMTERISAGGPVD</sequence>
<feature type="region of interest" description="Disordered" evidence="1">
    <location>
        <begin position="240"/>
        <end position="305"/>
    </location>
</feature>
<keyword evidence="3" id="KW-1185">Reference proteome</keyword>
<feature type="region of interest" description="Disordered" evidence="1">
    <location>
        <begin position="1"/>
        <end position="41"/>
    </location>
</feature>
<dbReference type="Proteomes" id="UP001337655">
    <property type="component" value="Unassembled WGS sequence"/>
</dbReference>
<dbReference type="GeneID" id="89923912"/>
<comment type="caution">
    <text evidence="2">The sequence shown here is derived from an EMBL/GenBank/DDBJ whole genome shotgun (WGS) entry which is preliminary data.</text>
</comment>
<name>A0AAV9PJM0_9PEZI</name>
<gene>
    <name evidence="2" type="ORF">LTR77_002565</name>
</gene>
<dbReference type="RefSeq" id="XP_064662579.1">
    <property type="nucleotide sequence ID" value="XM_064799824.1"/>
</dbReference>